<feature type="non-terminal residue" evidence="5">
    <location>
        <position position="150"/>
    </location>
</feature>
<evidence type="ECO:0000256" key="1">
    <source>
        <dbReference type="ARBA" id="ARBA00004613"/>
    </source>
</evidence>
<comment type="caution">
    <text evidence="5">The sequence shown here is derived from an EMBL/GenBank/DDBJ whole genome shotgun (WGS) entry which is preliminary data.</text>
</comment>
<protein>
    <submittedName>
        <fullName evidence="5">Uncharacterized protein</fullName>
    </submittedName>
</protein>
<dbReference type="FunFam" id="2.20.100.10:FF:000005">
    <property type="entry name" value="ADAM metallopeptidase with thrombospondin type 1 motif 9"/>
    <property type="match status" value="1"/>
</dbReference>
<keyword evidence="2" id="KW-0964">Secreted</keyword>
<evidence type="ECO:0000256" key="2">
    <source>
        <dbReference type="ARBA" id="ARBA00022525"/>
    </source>
</evidence>
<sequence>MDCPSWNTGEWSGCSVSCGEGIQTRHVQCRDARNMPSLLCDPVAQPGPTQLCNTGIACPVYHNSFYDAVVQPYPPPSSGHIPHKAAAERLIGGSEQVVPSESTSFFVRRNTIRSITFSTIPCGFPTRCQRITNLQAEDGAYAPKLTIVNN</sequence>
<dbReference type="AlphaFoldDB" id="A0AAD8A9V0"/>
<dbReference type="EMBL" id="JASPKZ010002691">
    <property type="protein sequence ID" value="KAJ9595134.1"/>
    <property type="molecule type" value="Genomic_DNA"/>
</dbReference>
<dbReference type="GO" id="GO:0006508">
    <property type="term" value="P:proteolysis"/>
    <property type="evidence" value="ECO:0007669"/>
    <property type="project" value="TreeGrafter"/>
</dbReference>
<name>A0AAD8A9V0_DIPPU</name>
<dbReference type="GO" id="GO:0030198">
    <property type="term" value="P:extracellular matrix organization"/>
    <property type="evidence" value="ECO:0007669"/>
    <property type="project" value="TreeGrafter"/>
</dbReference>
<dbReference type="Gene3D" id="2.20.100.10">
    <property type="entry name" value="Thrombospondin type-1 (TSP1) repeat"/>
    <property type="match status" value="1"/>
</dbReference>
<dbReference type="GO" id="GO:0004222">
    <property type="term" value="F:metalloendopeptidase activity"/>
    <property type="evidence" value="ECO:0007669"/>
    <property type="project" value="TreeGrafter"/>
</dbReference>
<dbReference type="InterPro" id="IPR050439">
    <property type="entry name" value="ADAMTS_ADAMTS-like"/>
</dbReference>
<keyword evidence="3" id="KW-0732">Signal</keyword>
<dbReference type="SUPFAM" id="SSF82895">
    <property type="entry name" value="TSP-1 type 1 repeat"/>
    <property type="match status" value="1"/>
</dbReference>
<dbReference type="PROSITE" id="PS50092">
    <property type="entry name" value="TSP1"/>
    <property type="match status" value="1"/>
</dbReference>
<keyword evidence="6" id="KW-1185">Reference proteome</keyword>
<gene>
    <name evidence="5" type="ORF">L9F63_013574</name>
</gene>
<dbReference type="PANTHER" id="PTHR13723">
    <property type="entry name" value="ADAMTS A DISINTEGRIN AND METALLOPROTEASE WITH THROMBOSPONDIN MOTIFS PROTEASE"/>
    <property type="match status" value="1"/>
</dbReference>
<reference evidence="5" key="2">
    <citation type="submission" date="2023-05" db="EMBL/GenBank/DDBJ databases">
        <authorList>
            <person name="Fouks B."/>
        </authorList>
    </citation>
    <scope>NUCLEOTIDE SEQUENCE</scope>
    <source>
        <strain evidence="5">Stay&amp;Tobe</strain>
        <tissue evidence="5">Testes</tissue>
    </source>
</reference>
<dbReference type="GO" id="GO:0031012">
    <property type="term" value="C:extracellular matrix"/>
    <property type="evidence" value="ECO:0007669"/>
    <property type="project" value="TreeGrafter"/>
</dbReference>
<organism evidence="5 6">
    <name type="scientific">Diploptera punctata</name>
    <name type="common">Pacific beetle cockroach</name>
    <dbReference type="NCBI Taxonomy" id="6984"/>
    <lineage>
        <taxon>Eukaryota</taxon>
        <taxon>Metazoa</taxon>
        <taxon>Ecdysozoa</taxon>
        <taxon>Arthropoda</taxon>
        <taxon>Hexapoda</taxon>
        <taxon>Insecta</taxon>
        <taxon>Pterygota</taxon>
        <taxon>Neoptera</taxon>
        <taxon>Polyneoptera</taxon>
        <taxon>Dictyoptera</taxon>
        <taxon>Blattodea</taxon>
        <taxon>Blaberoidea</taxon>
        <taxon>Blaberidae</taxon>
        <taxon>Diplopterinae</taxon>
        <taxon>Diploptera</taxon>
    </lineage>
</organism>
<dbReference type="InterPro" id="IPR000884">
    <property type="entry name" value="TSP1_rpt"/>
</dbReference>
<evidence type="ECO:0000313" key="5">
    <source>
        <dbReference type="EMBL" id="KAJ9595134.1"/>
    </source>
</evidence>
<keyword evidence="4" id="KW-0677">Repeat</keyword>
<dbReference type="GO" id="GO:0005576">
    <property type="term" value="C:extracellular region"/>
    <property type="evidence" value="ECO:0007669"/>
    <property type="project" value="UniProtKB-SubCell"/>
</dbReference>
<dbReference type="SMART" id="SM00209">
    <property type="entry name" value="TSP1"/>
    <property type="match status" value="1"/>
</dbReference>
<dbReference type="Proteomes" id="UP001233999">
    <property type="component" value="Unassembled WGS sequence"/>
</dbReference>
<dbReference type="PANTHER" id="PTHR13723:SF200">
    <property type="entry name" value="ADAM METALLOPEPTIDASE WITH THROMBOSPONDIN TYPE 1 MOTIF B, ISOFORM B"/>
    <property type="match status" value="1"/>
</dbReference>
<evidence type="ECO:0000256" key="4">
    <source>
        <dbReference type="ARBA" id="ARBA00022737"/>
    </source>
</evidence>
<accession>A0AAD8A9V0</accession>
<dbReference type="InterPro" id="IPR036383">
    <property type="entry name" value="TSP1_rpt_sf"/>
</dbReference>
<reference evidence="5" key="1">
    <citation type="journal article" date="2023" name="IScience">
        <title>Live-bearing cockroach genome reveals convergent evolutionary mechanisms linked to viviparity in insects and beyond.</title>
        <authorList>
            <person name="Fouks B."/>
            <person name="Harrison M.C."/>
            <person name="Mikhailova A.A."/>
            <person name="Marchal E."/>
            <person name="English S."/>
            <person name="Carruthers M."/>
            <person name="Jennings E.C."/>
            <person name="Chiamaka E.L."/>
            <person name="Frigard R.A."/>
            <person name="Pippel M."/>
            <person name="Attardo G.M."/>
            <person name="Benoit J.B."/>
            <person name="Bornberg-Bauer E."/>
            <person name="Tobe S.S."/>
        </authorList>
    </citation>
    <scope>NUCLEOTIDE SEQUENCE</scope>
    <source>
        <strain evidence="5">Stay&amp;Tobe</strain>
    </source>
</reference>
<dbReference type="Pfam" id="PF19030">
    <property type="entry name" value="TSP1_ADAMTS"/>
    <property type="match status" value="1"/>
</dbReference>
<comment type="subcellular location">
    <subcellularLocation>
        <location evidence="1">Secreted</location>
    </subcellularLocation>
</comment>
<evidence type="ECO:0000313" key="6">
    <source>
        <dbReference type="Proteomes" id="UP001233999"/>
    </source>
</evidence>
<evidence type="ECO:0000256" key="3">
    <source>
        <dbReference type="ARBA" id="ARBA00022729"/>
    </source>
</evidence>
<proteinExistence type="predicted"/>